<protein>
    <recommendedName>
        <fullName evidence="5">Vitamin K epoxide reductase domain-containing protein</fullName>
    </recommendedName>
</protein>
<keyword evidence="1" id="KW-0812">Transmembrane</keyword>
<reference evidence="3 4" key="1">
    <citation type="journal article" date="2016" name="Nat. Commun.">
        <title>Thousands of microbial genomes shed light on interconnected biogeochemical processes in an aquifer system.</title>
        <authorList>
            <person name="Anantharaman K."/>
            <person name="Brown C.T."/>
            <person name="Hug L.A."/>
            <person name="Sharon I."/>
            <person name="Castelle C.J."/>
            <person name="Probst A.J."/>
            <person name="Thomas B.C."/>
            <person name="Singh A."/>
            <person name="Wilkins M.J."/>
            <person name="Karaoz U."/>
            <person name="Brodie E.L."/>
            <person name="Williams K.H."/>
            <person name="Hubbard S.S."/>
            <person name="Banfield J.F."/>
        </authorList>
    </citation>
    <scope>NUCLEOTIDE SEQUENCE [LARGE SCALE GENOMIC DNA]</scope>
</reference>
<dbReference type="Proteomes" id="UP000178977">
    <property type="component" value="Unassembled WGS sequence"/>
</dbReference>
<proteinExistence type="predicted"/>
<evidence type="ECO:0000313" key="3">
    <source>
        <dbReference type="EMBL" id="OHA09742.1"/>
    </source>
</evidence>
<evidence type="ECO:0000313" key="4">
    <source>
        <dbReference type="Proteomes" id="UP000178977"/>
    </source>
</evidence>
<organism evidence="3 4">
    <name type="scientific">Candidatus Sungbacteria bacterium RIFCSPLOWO2_01_FULL_60_25</name>
    <dbReference type="NCBI Taxonomy" id="1802281"/>
    <lineage>
        <taxon>Bacteria</taxon>
        <taxon>Candidatus Sungiibacteriota</taxon>
    </lineage>
</organism>
<keyword evidence="1" id="KW-0472">Membrane</keyword>
<sequence length="136" mass="14021">MKAASAILMLAALGIASSAMFGIAVMSHDGGHAGWCPVAVSARDCPGATNTLAAALLHLDGIRGLFSATAADAATGSLLALLGFLAVLLTFICSAPDQRPVGALRALSRAAAEPRSRRETRLVRWLAFHEHSPSFV</sequence>
<keyword evidence="1" id="KW-1133">Transmembrane helix</keyword>
<evidence type="ECO:0008006" key="5">
    <source>
        <dbReference type="Google" id="ProtNLM"/>
    </source>
</evidence>
<keyword evidence="2" id="KW-0732">Signal</keyword>
<dbReference type="STRING" id="1802281.A3A44_02045"/>
<comment type="caution">
    <text evidence="3">The sequence shown here is derived from an EMBL/GenBank/DDBJ whole genome shotgun (WGS) entry which is preliminary data.</text>
</comment>
<feature type="signal peptide" evidence="2">
    <location>
        <begin position="1"/>
        <end position="21"/>
    </location>
</feature>
<accession>A0A1G2LFY8</accession>
<feature type="transmembrane region" description="Helical" evidence="1">
    <location>
        <begin position="73"/>
        <end position="95"/>
    </location>
</feature>
<gene>
    <name evidence="3" type="ORF">A3A44_02045</name>
</gene>
<dbReference type="EMBL" id="MHQT01000014">
    <property type="protein sequence ID" value="OHA09742.1"/>
    <property type="molecule type" value="Genomic_DNA"/>
</dbReference>
<evidence type="ECO:0000256" key="1">
    <source>
        <dbReference type="SAM" id="Phobius"/>
    </source>
</evidence>
<feature type="chain" id="PRO_5009583564" description="Vitamin K epoxide reductase domain-containing protein" evidence="2">
    <location>
        <begin position="22"/>
        <end position="136"/>
    </location>
</feature>
<dbReference type="AlphaFoldDB" id="A0A1G2LFY8"/>
<name>A0A1G2LFY8_9BACT</name>
<evidence type="ECO:0000256" key="2">
    <source>
        <dbReference type="SAM" id="SignalP"/>
    </source>
</evidence>